<sequence>MMDQLIHKSGSVKEITMQTNILVLNASIEAAKAGHTGKGFGVVAKESVN</sequence>
<dbReference type="SUPFAM" id="SSF58104">
    <property type="entry name" value="Methyl-accepting chemotaxis protein (MCP) signaling domain"/>
    <property type="match status" value="1"/>
</dbReference>
<dbReference type="GO" id="GO:0006935">
    <property type="term" value="P:chemotaxis"/>
    <property type="evidence" value="ECO:0007669"/>
    <property type="project" value="UniProtKB-KW"/>
</dbReference>
<dbReference type="PRINTS" id="PR00260">
    <property type="entry name" value="CHEMTRNSDUCR"/>
</dbReference>
<keyword evidence="3" id="KW-0807">Transducer</keyword>
<proteinExistence type="inferred from homology"/>
<comment type="caution">
    <text evidence="5">The sequence shown here is derived from an EMBL/GenBank/DDBJ whole genome shotgun (WGS) entry which is preliminary data.</text>
</comment>
<organism evidence="5 6">
    <name type="scientific">Saccharicrinis fermentans DSM 9555 = JCM 21142</name>
    <dbReference type="NCBI Taxonomy" id="869213"/>
    <lineage>
        <taxon>Bacteria</taxon>
        <taxon>Pseudomonadati</taxon>
        <taxon>Bacteroidota</taxon>
        <taxon>Bacteroidia</taxon>
        <taxon>Marinilabiliales</taxon>
        <taxon>Marinilabiliaceae</taxon>
        <taxon>Saccharicrinis</taxon>
    </lineage>
</organism>
<dbReference type="PANTHER" id="PTHR43531:SF11">
    <property type="entry name" value="METHYL-ACCEPTING CHEMOTAXIS PROTEIN 3"/>
    <property type="match status" value="1"/>
</dbReference>
<evidence type="ECO:0000256" key="3">
    <source>
        <dbReference type="PROSITE-ProRule" id="PRU00284"/>
    </source>
</evidence>
<evidence type="ECO:0000256" key="1">
    <source>
        <dbReference type="ARBA" id="ARBA00022500"/>
    </source>
</evidence>
<evidence type="ECO:0000313" key="6">
    <source>
        <dbReference type="Proteomes" id="UP000019402"/>
    </source>
</evidence>
<dbReference type="GO" id="GO:0016020">
    <property type="term" value="C:membrane"/>
    <property type="evidence" value="ECO:0007669"/>
    <property type="project" value="InterPro"/>
</dbReference>
<dbReference type="AlphaFoldDB" id="W7Y427"/>
<dbReference type="GO" id="GO:0007165">
    <property type="term" value="P:signal transduction"/>
    <property type="evidence" value="ECO:0007669"/>
    <property type="project" value="UniProtKB-KW"/>
</dbReference>
<evidence type="ECO:0000259" key="4">
    <source>
        <dbReference type="PROSITE" id="PS50111"/>
    </source>
</evidence>
<dbReference type="Gene3D" id="1.10.287.950">
    <property type="entry name" value="Methyl-accepting chemotaxis protein"/>
    <property type="match status" value="1"/>
</dbReference>
<dbReference type="Proteomes" id="UP000019402">
    <property type="component" value="Unassembled WGS sequence"/>
</dbReference>
<feature type="domain" description="Methyl-accepting transducer" evidence="4">
    <location>
        <begin position="1"/>
        <end position="49"/>
    </location>
</feature>
<reference evidence="5 6" key="1">
    <citation type="journal article" date="2014" name="Genome Announc.">
        <title>Draft Genome Sequence of Cytophaga fermentans JCM 21142T, a Facultative Anaerobe Isolated from Marine Mud.</title>
        <authorList>
            <person name="Starns D."/>
            <person name="Oshima K."/>
            <person name="Suda W."/>
            <person name="Iino T."/>
            <person name="Yuki M."/>
            <person name="Inoue J."/>
            <person name="Kitamura K."/>
            <person name="Iida T."/>
            <person name="Darby A."/>
            <person name="Hattori M."/>
            <person name="Ohkuma M."/>
        </authorList>
    </citation>
    <scope>NUCLEOTIDE SEQUENCE [LARGE SCALE GENOMIC DNA]</scope>
    <source>
        <strain evidence="5 6">JCM 21142</strain>
    </source>
</reference>
<dbReference type="EMBL" id="BAMD01000101">
    <property type="protein sequence ID" value="GAF05615.1"/>
    <property type="molecule type" value="Genomic_DNA"/>
</dbReference>
<dbReference type="PROSITE" id="PS50111">
    <property type="entry name" value="CHEMOTAXIS_TRANSDUC_2"/>
    <property type="match status" value="1"/>
</dbReference>
<dbReference type="InterPro" id="IPR004090">
    <property type="entry name" value="Chemotax_Me-accpt_rcpt"/>
</dbReference>
<dbReference type="GO" id="GO:0004888">
    <property type="term" value="F:transmembrane signaling receptor activity"/>
    <property type="evidence" value="ECO:0007669"/>
    <property type="project" value="InterPro"/>
</dbReference>
<evidence type="ECO:0000313" key="5">
    <source>
        <dbReference type="EMBL" id="GAF05615.1"/>
    </source>
</evidence>
<dbReference type="Pfam" id="PF00015">
    <property type="entry name" value="MCPsignal"/>
    <property type="match status" value="1"/>
</dbReference>
<gene>
    <name evidence="5" type="ORF">JCM21142_104357</name>
</gene>
<protein>
    <submittedName>
        <fullName evidence="5">Methyl-accepting chemotaxis protein McpC</fullName>
    </submittedName>
</protein>
<dbReference type="InterPro" id="IPR051310">
    <property type="entry name" value="MCP_chemotaxis"/>
</dbReference>
<keyword evidence="6" id="KW-1185">Reference proteome</keyword>
<keyword evidence="1" id="KW-0145">Chemotaxis</keyword>
<dbReference type="PANTHER" id="PTHR43531">
    <property type="entry name" value="PROTEIN ICFG"/>
    <property type="match status" value="1"/>
</dbReference>
<accession>W7Y427</accession>
<evidence type="ECO:0000256" key="2">
    <source>
        <dbReference type="ARBA" id="ARBA00029447"/>
    </source>
</evidence>
<dbReference type="STRING" id="869213.GCA_000517085_00765"/>
<name>W7Y427_9BACT</name>
<comment type="similarity">
    <text evidence="2">Belongs to the methyl-accepting chemotaxis (MCP) protein family.</text>
</comment>
<dbReference type="InterPro" id="IPR004089">
    <property type="entry name" value="MCPsignal_dom"/>
</dbReference>